<dbReference type="SUPFAM" id="SSF53474">
    <property type="entry name" value="alpha/beta-Hydrolases"/>
    <property type="match status" value="1"/>
</dbReference>
<dbReference type="AlphaFoldDB" id="A0A1I1RYI8"/>
<dbReference type="STRING" id="640948.SAMN05216238_101128"/>
<evidence type="ECO:0000313" key="1">
    <source>
        <dbReference type="EMBL" id="SFD39345.1"/>
    </source>
</evidence>
<dbReference type="PANTHER" id="PTHR48098">
    <property type="entry name" value="ENTEROCHELIN ESTERASE-RELATED"/>
    <property type="match status" value="1"/>
</dbReference>
<dbReference type="PANTHER" id="PTHR48098:SF3">
    <property type="entry name" value="IRON(III) ENTEROBACTIN ESTERASE"/>
    <property type="match status" value="1"/>
</dbReference>
<dbReference type="EMBL" id="FOMR01000001">
    <property type="protein sequence ID" value="SFD39345.1"/>
    <property type="molecule type" value="Genomic_DNA"/>
</dbReference>
<accession>A0A1I1RYI8</accession>
<protein>
    <submittedName>
        <fullName evidence="1">Enterochelin esterase</fullName>
    </submittedName>
</protein>
<gene>
    <name evidence="1" type="ORF">SAMN05216238_101128</name>
</gene>
<evidence type="ECO:0000313" key="2">
    <source>
        <dbReference type="Proteomes" id="UP000199474"/>
    </source>
</evidence>
<reference evidence="2" key="1">
    <citation type="submission" date="2016-10" db="EMBL/GenBank/DDBJ databases">
        <authorList>
            <person name="Varghese N."/>
            <person name="Submissions S."/>
        </authorList>
    </citation>
    <scope>NUCLEOTIDE SEQUENCE [LARGE SCALE GENOMIC DNA]</scope>
    <source>
        <strain evidence="2">DSM 22530</strain>
    </source>
</reference>
<keyword evidence="2" id="KW-1185">Reference proteome</keyword>
<sequence>MFEKQLNSSYLNETMTLKIYQPESFSPLYKYQICIMQDGDDYYQLGRAATLSDRLHENATISNTILVGIQYQDKHDRRRKYHPDGEQRIAYSKFLVHEAAPLLDDLFPTYHMGQSRTLVGDSLAGTLALITALKYPHTFGKVIMQSPYVNDTVIEAVREAKNLHSIAIYHTIGTEETAVETTDGGVSDFLEPNRHLHKLLDNKGADYIYHELESGHHTWKYWQKDLTRAFTSIFDPI</sequence>
<dbReference type="InterPro" id="IPR029058">
    <property type="entry name" value="AB_hydrolase_fold"/>
</dbReference>
<dbReference type="Pfam" id="PF00756">
    <property type="entry name" value="Esterase"/>
    <property type="match status" value="1"/>
</dbReference>
<dbReference type="InterPro" id="IPR000801">
    <property type="entry name" value="Esterase-like"/>
</dbReference>
<dbReference type="InterPro" id="IPR050583">
    <property type="entry name" value="Mycobacterial_A85_antigen"/>
</dbReference>
<dbReference type="Proteomes" id="UP000199474">
    <property type="component" value="Unassembled WGS sequence"/>
</dbReference>
<proteinExistence type="predicted"/>
<dbReference type="Gene3D" id="3.40.50.1820">
    <property type="entry name" value="alpha/beta hydrolase"/>
    <property type="match status" value="1"/>
</dbReference>
<organism evidence="1 2">
    <name type="scientific">Lentibacillus persicus</name>
    <dbReference type="NCBI Taxonomy" id="640948"/>
    <lineage>
        <taxon>Bacteria</taxon>
        <taxon>Bacillati</taxon>
        <taxon>Bacillota</taxon>
        <taxon>Bacilli</taxon>
        <taxon>Bacillales</taxon>
        <taxon>Bacillaceae</taxon>
        <taxon>Lentibacillus</taxon>
    </lineage>
</organism>
<name>A0A1I1RYI8_9BACI</name>